<feature type="compositionally biased region" description="Low complexity" evidence="2">
    <location>
        <begin position="318"/>
        <end position="350"/>
    </location>
</feature>
<reference evidence="3 4" key="1">
    <citation type="submission" date="2024-10" db="EMBL/GenBank/DDBJ databases">
        <title>Updated reference genomes for cyclostephanoid diatoms.</title>
        <authorList>
            <person name="Roberts W.R."/>
            <person name="Alverson A.J."/>
        </authorList>
    </citation>
    <scope>NUCLEOTIDE SEQUENCE [LARGE SCALE GENOMIC DNA]</scope>
    <source>
        <strain evidence="3 4">AJA228-03</strain>
    </source>
</reference>
<sequence>MSMWDSVIASASKAVTQAATQAGEVTAVVATKAKLSADLLVIDRDVNARMERFGVEMYAHLEGITSTQEFYVADDRLINIIRPTLIRAQREVAAYERKRDAMRGKVNLAEAERCGTGSIIYASTIGEKLYNAAKFAAAGAKEAANKTELAMLERQILGFKEEFGTRLYPIFASLEDDEGWLPTDRKVRSLYDGAREDIAKMEKAREEKREQIRRLDAGGSTEDANGTGFAPPPQTTVASASKIHSSSTPTAVATPIPSSQQHQQMMMMGVGGQMGYGSSGYGLSQAPSPPPVQTEPYAMQQHQPPHSHNYNSGFGFVQTAQQPQAQQQHQHTPMSTYHPQQQQQQQQQPPARQNNVTANIFDPFDSISIAAATTMPYKNTASTTAAPDWFDSTQMAILRGNNTQTNNNGGGVNQMSSTLSDADMNLFKY</sequence>
<keyword evidence="1" id="KW-0175">Coiled coil</keyword>
<feature type="region of interest" description="Disordered" evidence="2">
    <location>
        <begin position="202"/>
        <end position="262"/>
    </location>
</feature>
<dbReference type="EMBL" id="JALLPB020000043">
    <property type="protein sequence ID" value="KAL3823226.1"/>
    <property type="molecule type" value="Genomic_DNA"/>
</dbReference>
<feature type="region of interest" description="Disordered" evidence="2">
    <location>
        <begin position="278"/>
        <end position="353"/>
    </location>
</feature>
<evidence type="ECO:0000313" key="3">
    <source>
        <dbReference type="EMBL" id="KAL3823226.1"/>
    </source>
</evidence>
<protein>
    <submittedName>
        <fullName evidence="3">Uncharacterized protein</fullName>
    </submittedName>
</protein>
<organism evidence="3 4">
    <name type="scientific">Cyclostephanos tholiformis</name>
    <dbReference type="NCBI Taxonomy" id="382380"/>
    <lineage>
        <taxon>Eukaryota</taxon>
        <taxon>Sar</taxon>
        <taxon>Stramenopiles</taxon>
        <taxon>Ochrophyta</taxon>
        <taxon>Bacillariophyta</taxon>
        <taxon>Coscinodiscophyceae</taxon>
        <taxon>Thalassiosirophycidae</taxon>
        <taxon>Stephanodiscales</taxon>
        <taxon>Stephanodiscaceae</taxon>
        <taxon>Cyclostephanos</taxon>
    </lineage>
</organism>
<feature type="compositionally biased region" description="Basic and acidic residues" evidence="2">
    <location>
        <begin position="202"/>
        <end position="216"/>
    </location>
</feature>
<evidence type="ECO:0000256" key="2">
    <source>
        <dbReference type="SAM" id="MobiDB-lite"/>
    </source>
</evidence>
<accession>A0ABD3SFN8</accession>
<evidence type="ECO:0000256" key="1">
    <source>
        <dbReference type="SAM" id="Coils"/>
    </source>
</evidence>
<feature type="compositionally biased region" description="Polar residues" evidence="2">
    <location>
        <begin position="300"/>
        <end position="312"/>
    </location>
</feature>
<evidence type="ECO:0000313" key="4">
    <source>
        <dbReference type="Proteomes" id="UP001530377"/>
    </source>
</evidence>
<proteinExistence type="predicted"/>
<feature type="coiled-coil region" evidence="1">
    <location>
        <begin position="85"/>
        <end position="112"/>
    </location>
</feature>
<comment type="caution">
    <text evidence="3">The sequence shown here is derived from an EMBL/GenBank/DDBJ whole genome shotgun (WGS) entry which is preliminary data.</text>
</comment>
<keyword evidence="4" id="KW-1185">Reference proteome</keyword>
<gene>
    <name evidence="3" type="ORF">ACHAXA_003505</name>
</gene>
<feature type="compositionally biased region" description="Polar residues" evidence="2">
    <location>
        <begin position="235"/>
        <end position="251"/>
    </location>
</feature>
<name>A0ABD3SFN8_9STRA</name>
<dbReference type="AlphaFoldDB" id="A0ABD3SFN8"/>
<dbReference type="Proteomes" id="UP001530377">
    <property type="component" value="Unassembled WGS sequence"/>
</dbReference>